<dbReference type="InterPro" id="IPR029058">
    <property type="entry name" value="AB_hydrolase_fold"/>
</dbReference>
<evidence type="ECO:0000313" key="3">
    <source>
        <dbReference type="Proteomes" id="UP000244193"/>
    </source>
</evidence>
<protein>
    <submittedName>
        <fullName evidence="2">Alpha/beta hydrolase</fullName>
    </submittedName>
</protein>
<proteinExistence type="predicted"/>
<dbReference type="Pfam" id="PF00561">
    <property type="entry name" value="Abhydrolase_1"/>
    <property type="match status" value="1"/>
</dbReference>
<feature type="domain" description="AB hydrolase-1" evidence="1">
    <location>
        <begin position="79"/>
        <end position="176"/>
    </location>
</feature>
<dbReference type="Proteomes" id="UP000244193">
    <property type="component" value="Chromosome"/>
</dbReference>
<reference evidence="2 3" key="1">
    <citation type="submission" date="2018-04" db="EMBL/GenBank/DDBJ databases">
        <title>Genome sequencing of Flavobacterium sp. HYN0048.</title>
        <authorList>
            <person name="Yi H."/>
            <person name="Baek C."/>
        </authorList>
    </citation>
    <scope>NUCLEOTIDE SEQUENCE [LARGE SCALE GENOMIC DNA]</scope>
    <source>
        <strain evidence="2 3">HYN0048</strain>
    </source>
</reference>
<keyword evidence="3" id="KW-1185">Reference proteome</keyword>
<dbReference type="EMBL" id="CP028811">
    <property type="protein sequence ID" value="AWA29858.1"/>
    <property type="molecule type" value="Genomic_DNA"/>
</dbReference>
<dbReference type="GO" id="GO:0016787">
    <property type="term" value="F:hydrolase activity"/>
    <property type="evidence" value="ECO:0007669"/>
    <property type="project" value="UniProtKB-KW"/>
</dbReference>
<accession>A0A2S0RF48</accession>
<name>A0A2S0RF48_9FLAO</name>
<dbReference type="AlphaFoldDB" id="A0A2S0RF48"/>
<dbReference type="SUPFAM" id="SSF53474">
    <property type="entry name" value="alpha/beta-Hydrolases"/>
    <property type="match status" value="1"/>
</dbReference>
<dbReference type="RefSeq" id="WP_108370442.1">
    <property type="nucleotide sequence ID" value="NZ_CP028811.1"/>
</dbReference>
<dbReference type="PANTHER" id="PTHR46438">
    <property type="entry name" value="ALPHA/BETA-HYDROLASES SUPERFAMILY PROTEIN"/>
    <property type="match status" value="1"/>
</dbReference>
<sequence length="280" mass="31321">MKKIPFLLLTKSIGCGINLMGVVNPSKAQKLAYRFFSEPRTGKLTADRLPAILSSAERQQFLFGQQPFNAFVWKGNHDVILLVHGWESNAARWEKLLPYLRKSGKTIVAIDAPAHGLSPGREFTVPTYSEFINIAARHFRPSSIIGHSIGGTAALYYQHRFQNPEIKKMITLGAPSELQVIVNQYTRLLGLSPRTSALLDRYFPEHFDIRIADFSSHLFARSIGVQGLIIHDLDDTVVSFAEAQKIADSWKNAGFVQTKGLGHSMHDEALYQQIADFLEA</sequence>
<evidence type="ECO:0000259" key="1">
    <source>
        <dbReference type="Pfam" id="PF00561"/>
    </source>
</evidence>
<evidence type="ECO:0000313" key="2">
    <source>
        <dbReference type="EMBL" id="AWA29858.1"/>
    </source>
</evidence>
<dbReference type="PANTHER" id="PTHR46438:SF11">
    <property type="entry name" value="LIPASE-RELATED"/>
    <property type="match status" value="1"/>
</dbReference>
<organism evidence="2 3">
    <name type="scientific">Flavobacterium magnum</name>
    <dbReference type="NCBI Taxonomy" id="2162713"/>
    <lineage>
        <taxon>Bacteria</taxon>
        <taxon>Pseudomonadati</taxon>
        <taxon>Bacteroidota</taxon>
        <taxon>Flavobacteriia</taxon>
        <taxon>Flavobacteriales</taxon>
        <taxon>Flavobacteriaceae</taxon>
        <taxon>Flavobacterium</taxon>
    </lineage>
</organism>
<dbReference type="InterPro" id="IPR000073">
    <property type="entry name" value="AB_hydrolase_1"/>
</dbReference>
<dbReference type="KEGG" id="fmg:HYN48_07075"/>
<keyword evidence="2" id="KW-0378">Hydrolase</keyword>
<dbReference type="Gene3D" id="3.40.50.1820">
    <property type="entry name" value="alpha/beta hydrolase"/>
    <property type="match status" value="1"/>
</dbReference>
<dbReference type="OrthoDB" id="9785847at2"/>
<gene>
    <name evidence="2" type="ORF">HYN48_07075</name>
</gene>